<dbReference type="SMART" id="SM00248">
    <property type="entry name" value="ANK"/>
    <property type="match status" value="4"/>
</dbReference>
<dbReference type="RefSeq" id="WP_166780004.1">
    <property type="nucleotide sequence ID" value="NZ_JAAOYO010000002.1"/>
</dbReference>
<reference evidence="5 6" key="1">
    <citation type="submission" date="2020-03" db="EMBL/GenBank/DDBJ databases">
        <title>Above-ground endophytic microbial communities from plants in different locations in the United States.</title>
        <authorList>
            <person name="Frank C."/>
        </authorList>
    </citation>
    <scope>NUCLEOTIDE SEQUENCE [LARGE SCALE GENOMIC DNA]</scope>
    <source>
        <strain evidence="5 6">WW7</strain>
    </source>
</reference>
<evidence type="ECO:0000256" key="3">
    <source>
        <dbReference type="PROSITE-ProRule" id="PRU00023"/>
    </source>
</evidence>
<dbReference type="Proteomes" id="UP001318300">
    <property type="component" value="Unassembled WGS sequence"/>
</dbReference>
<dbReference type="InterPro" id="IPR036770">
    <property type="entry name" value="Ankyrin_rpt-contain_sf"/>
</dbReference>
<keyword evidence="1" id="KW-0677">Repeat</keyword>
<evidence type="ECO:0000256" key="4">
    <source>
        <dbReference type="SAM" id="MobiDB-lite"/>
    </source>
</evidence>
<keyword evidence="6" id="KW-1185">Reference proteome</keyword>
<comment type="caution">
    <text evidence="5">The sequence shown here is derived from an EMBL/GenBank/DDBJ whole genome shotgun (WGS) entry which is preliminary data.</text>
</comment>
<sequence>MRWSRVNWPSVGYVSLEDFDGQPEHIARLLEDAPPPVAALASVRWTDARVATLRSEPAHRHASETADCADDTTADTATIPGHGRPDPVVVHAEVVVRNDEVLDTPDGLWRRWNHARVTLRFDDAVIDPPDVDAGAVLAGDAHIARGELDHVAGEDAWELRLLVSPVGEVAIRFRDAQVSVRSVDQFEYDVLGDRPTRGWHGPVPDGWVEWATEGVRAAAYGDLGGLHLADDASDVDDVDPRWGFAPLHAAAWFDRPEMLEELLRRGATLALVDSEGRTPLTLAIDRDARRALRVLVAAGADLEARDSDGNTPIVRAAWGGHADVVRALAAAGADVRARGSRGATLLIAAVDSADVDTVRAVLALDVDREAEDDEGATAGDRAGLLRDGAIADLLAADATG</sequence>
<dbReference type="PROSITE" id="PS50088">
    <property type="entry name" value="ANK_REPEAT"/>
    <property type="match status" value="3"/>
</dbReference>
<keyword evidence="2 3" id="KW-0040">ANK repeat</keyword>
<feature type="repeat" description="ANK" evidence="3">
    <location>
        <begin position="242"/>
        <end position="274"/>
    </location>
</feature>
<organism evidence="5 6">
    <name type="scientific">Curtobacterium salicis</name>
    <dbReference type="NCBI Taxonomy" id="1779862"/>
    <lineage>
        <taxon>Bacteria</taxon>
        <taxon>Bacillati</taxon>
        <taxon>Actinomycetota</taxon>
        <taxon>Actinomycetes</taxon>
        <taxon>Micrococcales</taxon>
        <taxon>Microbacteriaceae</taxon>
        <taxon>Curtobacterium</taxon>
    </lineage>
</organism>
<dbReference type="Gene3D" id="1.25.40.20">
    <property type="entry name" value="Ankyrin repeat-containing domain"/>
    <property type="match status" value="2"/>
</dbReference>
<dbReference type="PANTHER" id="PTHR24171:SF10">
    <property type="entry name" value="ANKYRIN REPEAT DOMAIN-CONTAINING PROTEIN 29-LIKE"/>
    <property type="match status" value="1"/>
</dbReference>
<dbReference type="PROSITE" id="PS50297">
    <property type="entry name" value="ANK_REP_REGION"/>
    <property type="match status" value="3"/>
</dbReference>
<evidence type="ECO:0008006" key="7">
    <source>
        <dbReference type="Google" id="ProtNLM"/>
    </source>
</evidence>
<dbReference type="SUPFAM" id="SSF48403">
    <property type="entry name" value="Ankyrin repeat"/>
    <property type="match status" value="1"/>
</dbReference>
<gene>
    <name evidence="5" type="ORF">E9228_001578</name>
</gene>
<dbReference type="Pfam" id="PF12796">
    <property type="entry name" value="Ank_2"/>
    <property type="match status" value="1"/>
</dbReference>
<dbReference type="InterPro" id="IPR002110">
    <property type="entry name" value="Ankyrin_rpt"/>
</dbReference>
<evidence type="ECO:0000256" key="1">
    <source>
        <dbReference type="ARBA" id="ARBA00022737"/>
    </source>
</evidence>
<name>A0ABX0T638_9MICO</name>
<protein>
    <recommendedName>
        <fullName evidence="7">Ankyrin repeat domain-containing protein</fullName>
    </recommendedName>
</protein>
<evidence type="ECO:0000256" key="2">
    <source>
        <dbReference type="ARBA" id="ARBA00023043"/>
    </source>
</evidence>
<accession>A0ABX0T638</accession>
<proteinExistence type="predicted"/>
<feature type="repeat" description="ANK" evidence="3">
    <location>
        <begin position="275"/>
        <end position="307"/>
    </location>
</feature>
<dbReference type="PANTHER" id="PTHR24171">
    <property type="entry name" value="ANKYRIN REPEAT DOMAIN-CONTAINING PROTEIN 39-RELATED"/>
    <property type="match status" value="1"/>
</dbReference>
<evidence type="ECO:0000313" key="6">
    <source>
        <dbReference type="Proteomes" id="UP001318300"/>
    </source>
</evidence>
<dbReference type="EMBL" id="JAAOYO010000002">
    <property type="protein sequence ID" value="NII40942.1"/>
    <property type="molecule type" value="Genomic_DNA"/>
</dbReference>
<evidence type="ECO:0000313" key="5">
    <source>
        <dbReference type="EMBL" id="NII40942.1"/>
    </source>
</evidence>
<feature type="repeat" description="ANK" evidence="3">
    <location>
        <begin position="308"/>
        <end position="340"/>
    </location>
</feature>
<feature type="region of interest" description="Disordered" evidence="4">
    <location>
        <begin position="55"/>
        <end position="84"/>
    </location>
</feature>